<dbReference type="EC" id="3.6.5.-" evidence="9"/>
<evidence type="ECO:0000313" key="10">
    <source>
        <dbReference type="EMBL" id="CDW78487.1"/>
    </source>
</evidence>
<dbReference type="FunCoup" id="A0A078AA89">
    <property type="interactions" value="452"/>
</dbReference>
<comment type="subcellular location">
    <subcellularLocation>
        <location evidence="9">Cytoplasm</location>
    </subcellularLocation>
    <subcellularLocation>
        <location evidence="9">Nucleus</location>
    </subcellularLocation>
</comment>
<dbReference type="Pfam" id="PF03029">
    <property type="entry name" value="ATP_bind_1"/>
    <property type="match status" value="1"/>
</dbReference>
<keyword evidence="5" id="KW-0175">Coiled coil</keyword>
<keyword evidence="6 9" id="KW-0342">GTP-binding</keyword>
<dbReference type="Proteomes" id="UP000039865">
    <property type="component" value="Unassembled WGS sequence"/>
</dbReference>
<dbReference type="PANTHER" id="PTHR21231">
    <property type="entry name" value="XPA-BINDING PROTEIN 1-RELATED"/>
    <property type="match status" value="1"/>
</dbReference>
<dbReference type="SUPFAM" id="SSF52540">
    <property type="entry name" value="P-loop containing nucleoside triphosphate hydrolases"/>
    <property type="match status" value="1"/>
</dbReference>
<evidence type="ECO:0000256" key="9">
    <source>
        <dbReference type="RuleBase" id="RU365059"/>
    </source>
</evidence>
<evidence type="ECO:0000256" key="2">
    <source>
        <dbReference type="ARBA" id="ARBA00022490"/>
    </source>
</evidence>
<evidence type="ECO:0000256" key="6">
    <source>
        <dbReference type="ARBA" id="ARBA00023134"/>
    </source>
</evidence>
<sequence length="279" mass="31487">MPIVLIVLGMAGSGKTTFVQRLVSQMSMEGKRTYNVNLDPAVLEVKFPASIDIRDSVKYKNIMKSYKLGPNGAILTCLNIFAAQFDQVVKLIEAKKDDIDYVIIDTPGQIEAFSQSASGQIITDSLACTFPCINLYIADTVRCENPNTFMSNMFYALSILYKSKIPLLICFNKIDVLDHSFALEWMKDFEQFDQNLSKVDTYLSSLSRSLSLVLEEFYKNIEACGVSAGTGKGFDKLELKFEKCKQEYYDVFYLEIQKKLKEKQDGQGVAMSAFEDQLK</sequence>
<evidence type="ECO:0000313" key="11">
    <source>
        <dbReference type="Proteomes" id="UP000039865"/>
    </source>
</evidence>
<accession>A0A078AA89</accession>
<dbReference type="PANTHER" id="PTHR21231:SF8">
    <property type="entry name" value="GPN-LOOP GTPASE 1"/>
    <property type="match status" value="1"/>
</dbReference>
<name>A0A078AA89_STYLE</name>
<dbReference type="EMBL" id="CCKQ01007144">
    <property type="protein sequence ID" value="CDW78487.1"/>
    <property type="molecule type" value="Genomic_DNA"/>
</dbReference>
<keyword evidence="4 9" id="KW-0378">Hydrolase</keyword>
<evidence type="ECO:0000256" key="1">
    <source>
        <dbReference type="ARBA" id="ARBA00005290"/>
    </source>
</evidence>
<dbReference type="GO" id="GO:0003924">
    <property type="term" value="F:GTPase activity"/>
    <property type="evidence" value="ECO:0007669"/>
    <property type="project" value="InterPro"/>
</dbReference>
<organism evidence="10 11">
    <name type="scientific">Stylonychia lemnae</name>
    <name type="common">Ciliate</name>
    <dbReference type="NCBI Taxonomy" id="5949"/>
    <lineage>
        <taxon>Eukaryota</taxon>
        <taxon>Sar</taxon>
        <taxon>Alveolata</taxon>
        <taxon>Ciliophora</taxon>
        <taxon>Intramacronucleata</taxon>
        <taxon>Spirotrichea</taxon>
        <taxon>Stichotrichia</taxon>
        <taxon>Sporadotrichida</taxon>
        <taxon>Oxytrichidae</taxon>
        <taxon>Stylonychinae</taxon>
        <taxon>Stylonychia</taxon>
    </lineage>
</organism>
<dbReference type="AlphaFoldDB" id="A0A078AA89"/>
<dbReference type="Gene3D" id="3.40.50.300">
    <property type="entry name" value="P-loop containing nucleotide triphosphate hydrolases"/>
    <property type="match status" value="1"/>
</dbReference>
<evidence type="ECO:0000256" key="3">
    <source>
        <dbReference type="ARBA" id="ARBA00022741"/>
    </source>
</evidence>
<dbReference type="OrthoDB" id="243313at2759"/>
<dbReference type="GO" id="GO:0005737">
    <property type="term" value="C:cytoplasm"/>
    <property type="evidence" value="ECO:0007669"/>
    <property type="project" value="UniProtKB-SubCell"/>
</dbReference>
<dbReference type="CDD" id="cd17870">
    <property type="entry name" value="GPN1"/>
    <property type="match status" value="1"/>
</dbReference>
<dbReference type="GO" id="GO:0005525">
    <property type="term" value="F:GTP binding"/>
    <property type="evidence" value="ECO:0007669"/>
    <property type="project" value="UniProtKB-KW"/>
</dbReference>
<dbReference type="InterPro" id="IPR027417">
    <property type="entry name" value="P-loop_NTPase"/>
</dbReference>
<keyword evidence="3 9" id="KW-0547">Nucleotide-binding</keyword>
<evidence type="ECO:0000256" key="4">
    <source>
        <dbReference type="ARBA" id="ARBA00022801"/>
    </source>
</evidence>
<evidence type="ECO:0000256" key="8">
    <source>
        <dbReference type="ARBA" id="ARBA00055682"/>
    </source>
</evidence>
<dbReference type="GO" id="GO:0005634">
    <property type="term" value="C:nucleus"/>
    <property type="evidence" value="ECO:0007669"/>
    <property type="project" value="UniProtKB-SubCell"/>
</dbReference>
<comment type="subunit">
    <text evidence="9">Binds to RNA polymerase II.</text>
</comment>
<dbReference type="InParanoid" id="A0A078AA89"/>
<keyword evidence="2 9" id="KW-0963">Cytoplasm</keyword>
<comment type="function">
    <text evidence="8 9">Small GTPase required for proper nuclear import of RNA polymerase II (RNAPII). May act at an RNAP assembly step prior to nuclear import.</text>
</comment>
<comment type="similarity">
    <text evidence="1 9">Belongs to the GPN-loop GTPase family.</text>
</comment>
<dbReference type="InterPro" id="IPR030230">
    <property type="entry name" value="Gpn1/Npa3/XAB1"/>
</dbReference>
<dbReference type="FunFam" id="3.40.50.300:FF:000888">
    <property type="entry name" value="GPN-loop GTPase 1"/>
    <property type="match status" value="1"/>
</dbReference>
<keyword evidence="11" id="KW-1185">Reference proteome</keyword>
<dbReference type="InterPro" id="IPR004130">
    <property type="entry name" value="Gpn"/>
</dbReference>
<reference evidence="10 11" key="1">
    <citation type="submission" date="2014-06" db="EMBL/GenBank/DDBJ databases">
        <authorList>
            <person name="Swart Estienne"/>
        </authorList>
    </citation>
    <scope>NUCLEOTIDE SEQUENCE [LARGE SCALE GENOMIC DNA]</scope>
    <source>
        <strain evidence="10 11">130c</strain>
    </source>
</reference>
<gene>
    <name evidence="10" type="primary">Contig11751.g12566</name>
    <name evidence="10" type="ORF">STYLEM_7465</name>
</gene>
<evidence type="ECO:0000256" key="7">
    <source>
        <dbReference type="ARBA" id="ARBA00023242"/>
    </source>
</evidence>
<dbReference type="PRINTS" id="PR00449">
    <property type="entry name" value="RASTRNSFRMNG"/>
</dbReference>
<keyword evidence="7" id="KW-0539">Nucleus</keyword>
<evidence type="ECO:0000256" key="5">
    <source>
        <dbReference type="ARBA" id="ARBA00023054"/>
    </source>
</evidence>
<protein>
    <recommendedName>
        <fullName evidence="9">GPN-loop GTPase</fullName>
        <ecNumber evidence="9">3.6.5.-</ecNumber>
    </recommendedName>
</protein>
<proteinExistence type="inferred from homology"/>
<dbReference type="OMA" id="HEVCLEW"/>